<name>A0ABS3Z055_9BACT</name>
<dbReference type="RefSeq" id="WP_209141522.1">
    <property type="nucleotide sequence ID" value="NZ_JAGHKO010000010.1"/>
</dbReference>
<keyword evidence="1" id="KW-0732">Signal</keyword>
<keyword evidence="4" id="KW-1185">Reference proteome</keyword>
<organism evidence="3 4">
    <name type="scientific">Niastella soli</name>
    <dbReference type="NCBI Taxonomy" id="2821487"/>
    <lineage>
        <taxon>Bacteria</taxon>
        <taxon>Pseudomonadati</taxon>
        <taxon>Bacteroidota</taxon>
        <taxon>Chitinophagia</taxon>
        <taxon>Chitinophagales</taxon>
        <taxon>Chitinophagaceae</taxon>
        <taxon>Niastella</taxon>
    </lineage>
</organism>
<accession>A0ABS3Z055</accession>
<comment type="caution">
    <text evidence="3">The sequence shown here is derived from an EMBL/GenBank/DDBJ whole genome shotgun (WGS) entry which is preliminary data.</text>
</comment>
<gene>
    <name evidence="3" type="ORF">J7I42_24505</name>
</gene>
<protein>
    <submittedName>
        <fullName evidence="3">Gliding motility-associated C-terminal domain-containing protein</fullName>
    </submittedName>
</protein>
<dbReference type="NCBIfam" id="TIGR04131">
    <property type="entry name" value="Bac_Flav_CTERM"/>
    <property type="match status" value="1"/>
</dbReference>
<dbReference type="PROSITE" id="PS50093">
    <property type="entry name" value="PKD"/>
    <property type="match status" value="1"/>
</dbReference>
<dbReference type="EMBL" id="JAGHKO010000010">
    <property type="protein sequence ID" value="MBO9203469.1"/>
    <property type="molecule type" value="Genomic_DNA"/>
</dbReference>
<evidence type="ECO:0000313" key="4">
    <source>
        <dbReference type="Proteomes" id="UP000677244"/>
    </source>
</evidence>
<dbReference type="InterPro" id="IPR035986">
    <property type="entry name" value="PKD_dom_sf"/>
</dbReference>
<evidence type="ECO:0000259" key="2">
    <source>
        <dbReference type="PROSITE" id="PS50093"/>
    </source>
</evidence>
<dbReference type="Gene3D" id="2.60.40.10">
    <property type="entry name" value="Immunoglobulins"/>
    <property type="match status" value="2"/>
</dbReference>
<dbReference type="InterPro" id="IPR013783">
    <property type="entry name" value="Ig-like_fold"/>
</dbReference>
<proteinExistence type="predicted"/>
<dbReference type="Pfam" id="PF13585">
    <property type="entry name" value="CHU_C"/>
    <property type="match status" value="1"/>
</dbReference>
<dbReference type="Proteomes" id="UP000677244">
    <property type="component" value="Unassembled WGS sequence"/>
</dbReference>
<feature type="signal peptide" evidence="1">
    <location>
        <begin position="1"/>
        <end position="19"/>
    </location>
</feature>
<dbReference type="InterPro" id="IPR000601">
    <property type="entry name" value="PKD_dom"/>
</dbReference>
<evidence type="ECO:0000313" key="3">
    <source>
        <dbReference type="EMBL" id="MBO9203469.1"/>
    </source>
</evidence>
<feature type="chain" id="PRO_5045992444" evidence="1">
    <location>
        <begin position="20"/>
        <end position="677"/>
    </location>
</feature>
<dbReference type="CDD" id="cd00146">
    <property type="entry name" value="PKD"/>
    <property type="match status" value="1"/>
</dbReference>
<reference evidence="3 4" key="1">
    <citation type="submission" date="2021-03" db="EMBL/GenBank/DDBJ databases">
        <title>Assistant Professor.</title>
        <authorList>
            <person name="Huq M.A."/>
        </authorList>
    </citation>
    <scope>NUCLEOTIDE SEQUENCE [LARGE SCALE GENOMIC DNA]</scope>
    <source>
        <strain evidence="3 4">MAH-29</strain>
    </source>
</reference>
<dbReference type="InterPro" id="IPR026341">
    <property type="entry name" value="T9SS_type_B"/>
</dbReference>
<evidence type="ECO:0000256" key="1">
    <source>
        <dbReference type="SAM" id="SignalP"/>
    </source>
</evidence>
<dbReference type="SMART" id="SM00089">
    <property type="entry name" value="PKD"/>
    <property type="match status" value="2"/>
</dbReference>
<feature type="domain" description="PKD" evidence="2">
    <location>
        <begin position="437"/>
        <end position="494"/>
    </location>
</feature>
<sequence>MRLIGLFAVLLLWNSLCRAQDCTTLGQTPSTAFPVCGLTTLEQDIVPPCRTHDIKVPGCDDLAPYGDKNPFWYRFNCYKTGTLGLLITPNDLVDDYDWMLFDITGRNADEVFTNPSLVVTGNWSGSAGLTGASNSGVNYIQCSSDPANYKNTFSTMPTIQEGHTYLLLISHFTDESQSGYKLSFGGGSGSITDPLKPNVKGAWASCGGVSVTLIMNKKMKCSSLAADGSDFRLTPRRAQIVSATAVGCSNSFDFDTVVLTLNKALTATPTNDYRITIQTGSDGNTLLDNCDQMITDGNHINFIVDPGQPTPMGSINSVACAPDKVELVFRRPIKCNSIAVDGSDFTLVGSTPVTITGATGGKCVNGVSTSVFVNLSAPITSAGNYRITLKTGTDGNTVIDDCDQETPPGGYDDFSTADTVNADFTYQTHLGCVTDVVNFFHDGANSVNKWNWNFNNQGKSTEQNPTYSWTVFGPKEIQLIVSNGVCTDTSQSTVLLDNFLEADFGLQEVLCPEDKAIFTDSSVGKIISWNWDFGNGNTSLLQNPLPEAYPLVNSGRSRLFPVRLIVENDLHCTDTAVKQMKVVYSCLITVPNGFTPNGDGHNDYLYPLNAWKAINMEFIIYNRYGQIVFRSNNWTNKWDGRLNGQLQPSGVFVWLLRYTLIDTGEKVFKRGTTVLIR</sequence>
<dbReference type="SUPFAM" id="SSF49299">
    <property type="entry name" value="PKD domain"/>
    <property type="match status" value="2"/>
</dbReference>
<dbReference type="InterPro" id="IPR022409">
    <property type="entry name" value="PKD/Chitinase_dom"/>
</dbReference>